<name>A0A1P8F6Q2_9CHLR</name>
<dbReference type="Gene3D" id="3.40.50.150">
    <property type="entry name" value="Vaccinia Virus protein VP39"/>
    <property type="match status" value="1"/>
</dbReference>
<dbReference type="RefSeq" id="WP_076003892.1">
    <property type="nucleotide sequence ID" value="NZ_CP018258.1"/>
</dbReference>
<dbReference type="AlphaFoldDB" id="A0A1P8F6Q2"/>
<evidence type="ECO:0000313" key="10">
    <source>
        <dbReference type="Proteomes" id="UP000185934"/>
    </source>
</evidence>
<evidence type="ECO:0000256" key="5">
    <source>
        <dbReference type="ARBA" id="ARBA00022691"/>
    </source>
</evidence>
<reference evidence="10" key="1">
    <citation type="submission" date="2016-11" db="EMBL/GenBank/DDBJ databases">
        <title>Dehalogenimonas formicexedens sp. nov., a chlorinated alkane respiring bacterium isolated from contaminated groundwater.</title>
        <authorList>
            <person name="Key T.A."/>
            <person name="Bowman K.S."/>
            <person name="Lee I."/>
            <person name="Chun J."/>
            <person name="Albuquerque L."/>
            <person name="da Costa M.S."/>
            <person name="Rainey F.A."/>
            <person name="Moe W.M."/>
        </authorList>
    </citation>
    <scope>NUCLEOTIDE SEQUENCE [LARGE SCALE GENOMIC DNA]</scope>
    <source>
        <strain evidence="10">NSZ-14</strain>
    </source>
</reference>
<comment type="catalytic activity">
    <reaction evidence="6">
        <text>a 2'-deoxyadenosine in DNA + S-adenosyl-L-methionine = an N(6)-methyl-2'-deoxyadenosine in DNA + S-adenosyl-L-homocysteine + H(+)</text>
        <dbReference type="Rhea" id="RHEA:15197"/>
        <dbReference type="Rhea" id="RHEA-COMP:12418"/>
        <dbReference type="Rhea" id="RHEA-COMP:12419"/>
        <dbReference type="ChEBI" id="CHEBI:15378"/>
        <dbReference type="ChEBI" id="CHEBI:57856"/>
        <dbReference type="ChEBI" id="CHEBI:59789"/>
        <dbReference type="ChEBI" id="CHEBI:90615"/>
        <dbReference type="ChEBI" id="CHEBI:90616"/>
        <dbReference type="EC" id="2.1.1.72"/>
    </reaction>
</comment>
<dbReference type="EMBL" id="CP018258">
    <property type="protein sequence ID" value="APV44161.1"/>
    <property type="molecule type" value="Genomic_DNA"/>
</dbReference>
<dbReference type="InterPro" id="IPR050953">
    <property type="entry name" value="N4_N6_ade-DNA_methylase"/>
</dbReference>
<dbReference type="GO" id="GO:0032259">
    <property type="term" value="P:methylation"/>
    <property type="evidence" value="ECO:0007669"/>
    <property type="project" value="UniProtKB-KW"/>
</dbReference>
<evidence type="ECO:0000256" key="1">
    <source>
        <dbReference type="ARBA" id="ARBA00006594"/>
    </source>
</evidence>
<protein>
    <recommendedName>
        <fullName evidence="2">site-specific DNA-methyltransferase (adenine-specific)</fullName>
        <ecNumber evidence="2">2.1.1.72</ecNumber>
    </recommendedName>
</protein>
<feature type="domain" description="Type II methyltransferase M.TaqI-like" evidence="8">
    <location>
        <begin position="406"/>
        <end position="577"/>
    </location>
</feature>
<keyword evidence="3 9" id="KW-0489">Methyltransferase</keyword>
<evidence type="ECO:0000256" key="7">
    <source>
        <dbReference type="SAM" id="MobiDB-lite"/>
    </source>
</evidence>
<dbReference type="InterPro" id="IPR011639">
    <property type="entry name" value="MethylTrfase_TaqI-like_dom"/>
</dbReference>
<dbReference type="GO" id="GO:0006304">
    <property type="term" value="P:DNA modification"/>
    <property type="evidence" value="ECO:0007669"/>
    <property type="project" value="InterPro"/>
</dbReference>
<evidence type="ECO:0000256" key="3">
    <source>
        <dbReference type="ARBA" id="ARBA00022603"/>
    </source>
</evidence>
<feature type="region of interest" description="Disordered" evidence="7">
    <location>
        <begin position="677"/>
        <end position="696"/>
    </location>
</feature>
<dbReference type="KEGG" id="dfo:Dform_00813"/>
<dbReference type="OrthoDB" id="134716at2"/>
<evidence type="ECO:0000256" key="4">
    <source>
        <dbReference type="ARBA" id="ARBA00022679"/>
    </source>
</evidence>
<evidence type="ECO:0000256" key="6">
    <source>
        <dbReference type="ARBA" id="ARBA00047942"/>
    </source>
</evidence>
<dbReference type="PRINTS" id="PR00507">
    <property type="entry name" value="N12N6MTFRASE"/>
</dbReference>
<evidence type="ECO:0000313" key="9">
    <source>
        <dbReference type="EMBL" id="APV44161.1"/>
    </source>
</evidence>
<dbReference type="STRING" id="1839801.Dform_00813"/>
<organism evidence="9 10">
    <name type="scientific">Dehalogenimonas formicexedens</name>
    <dbReference type="NCBI Taxonomy" id="1839801"/>
    <lineage>
        <taxon>Bacteria</taxon>
        <taxon>Bacillati</taxon>
        <taxon>Chloroflexota</taxon>
        <taxon>Dehalococcoidia</taxon>
        <taxon>Dehalococcoidales</taxon>
        <taxon>Dehalococcoidaceae</taxon>
        <taxon>Dehalogenimonas</taxon>
    </lineage>
</organism>
<dbReference type="GO" id="GO:0009007">
    <property type="term" value="F:site-specific DNA-methyltransferase (adenine-specific) activity"/>
    <property type="evidence" value="ECO:0007669"/>
    <property type="project" value="UniProtKB-EC"/>
</dbReference>
<dbReference type="EC" id="2.1.1.72" evidence="2"/>
<proteinExistence type="inferred from homology"/>
<evidence type="ECO:0000259" key="8">
    <source>
        <dbReference type="Pfam" id="PF07669"/>
    </source>
</evidence>
<dbReference type="SUPFAM" id="SSF53335">
    <property type="entry name" value="S-adenosyl-L-methionine-dependent methyltransferases"/>
    <property type="match status" value="1"/>
</dbReference>
<keyword evidence="4" id="KW-0808">Transferase</keyword>
<dbReference type="REBASE" id="182807">
    <property type="entry name" value="DspNSZ14ORF813P"/>
</dbReference>
<dbReference type="Proteomes" id="UP000185934">
    <property type="component" value="Chromosome"/>
</dbReference>
<keyword evidence="10" id="KW-1185">Reference proteome</keyword>
<dbReference type="Pfam" id="PF07669">
    <property type="entry name" value="Eco57I"/>
    <property type="match status" value="1"/>
</dbReference>
<sequence>MNEWEFTGEAAGWFNERIHKNPSSLFSGVRVEQRGEGSSKRRDLTFLDKNKIPILTGEVKLPYAKDGSTPYNDTVVTDARAKALKAGASFFFTWNVNEFVLWETTPGKTTSYGEKYRSWLVTAVYKESRLDIEPTRMEIQTWIDRFLVEFTDIIRGTAPIGFKPPDERFIDLLESALFTPIMMTFEVLLSRYPNHTFKKDLDEWMREEGWTILDDQEGINDNLERASKYACYALVNKLVFHEALLKRYSSRLTRLVVPDHIDTGEQLRLHLETYFAQAKTITGDYETVFGEDHKAIENRIPFYSDSATVHWRELINQIHKFDFSKIDYEVIGRIFERLISPEERHKYGKYYTRAEVVDLINSFCIRDGTETVMDPACGGGTFLVRAYARKKELAPARKHVQLLADLFGIDISHFATHLTTINLATRDLIDEENYPQIARSDFFDVAAQKTFISLPKRVEAKTLGKRRDVIIPPLDAVISNPPYVRQEDIPKTKKESKSGPRPGTKEYYQQVVKNEVGITLSGRADLHCYFWPHSASFLKQNGFLCLLTSSQWLDVEYGFRLQEWILQNFRILAIFESLDEPWFVGARVATAITCLQAEVDETERINNFVRFIQLRRPIGEILAHDGTSAGVVTSVDRFRDEIMSLTENGVNERYRARLVKQHDLWKQGVELGALMSNLDSSDGEDEDEEQKNQAGFSNNKYYGGKWGIHVRAPDLWFNLIDSYGKLFTPLGNMSTVHRGITSGKDSFFFPVDCSIDCLKKYDNPPEFIRNYGVPRERVESGHIRLVKCGDHRGEIHPIEAQYTEPELHNIMGVERFTIAPTDCSRLVVLLAKHKSDLKGTAALKYVLWGESKNIHKEPTCAGRTTSESTWYDLTRTKRADIILPKIQQYRLLSILNPSQVHIGSSLLGLYNVPAEQVIPLCAVLNSTISILSRILFARILGNEGNIQLDVYSAKMMLVPDIRVASRSQLQRISQAFASMKDRKSLTFVSEKRLRTMAFTGAGKVKELDSLSDATELDMPDRRDLDDAVLEMVGVKSPKQRDKIIDELYTYLRHFFEATRQKEEKAIINKNTARRRERIRPADIASQIYEDISKNDPELLRRYEVDFLDNSQPFDSYDLPTEGDAIKYSDLLVPQGVKFTKGTKSQVNLIPTLTASQAELIVLLTKTGRRGLVRVPHDDLECARTLASFQSFIEGRDARLLELVQERTSDEETQEKTLVALASLLNR</sequence>
<evidence type="ECO:0000256" key="2">
    <source>
        <dbReference type="ARBA" id="ARBA00011900"/>
    </source>
</evidence>
<dbReference type="InterPro" id="IPR029063">
    <property type="entry name" value="SAM-dependent_MTases_sf"/>
</dbReference>
<accession>A0A1P8F6Q2</accession>
<dbReference type="InterPro" id="IPR002052">
    <property type="entry name" value="DNA_methylase_N6_adenine_CS"/>
</dbReference>
<dbReference type="GO" id="GO:0003676">
    <property type="term" value="F:nucleic acid binding"/>
    <property type="evidence" value="ECO:0007669"/>
    <property type="project" value="InterPro"/>
</dbReference>
<gene>
    <name evidence="9" type="ORF">Dform_00813</name>
</gene>
<comment type="similarity">
    <text evidence="1">Belongs to the N(4)/N(6)-methyltransferase family.</text>
</comment>
<dbReference type="PANTHER" id="PTHR33841:SF5">
    <property type="entry name" value="DNA METHYLASE (MODIFICATION METHYLASE) (METHYLTRANSFERASE)-RELATED"/>
    <property type="match status" value="1"/>
</dbReference>
<keyword evidence="5" id="KW-0949">S-adenosyl-L-methionine</keyword>
<dbReference type="PANTHER" id="PTHR33841">
    <property type="entry name" value="DNA METHYLTRANSFERASE YEEA-RELATED"/>
    <property type="match status" value="1"/>
</dbReference>
<dbReference type="PROSITE" id="PS00092">
    <property type="entry name" value="N6_MTASE"/>
    <property type="match status" value="1"/>
</dbReference>